<feature type="region of interest" description="Disordered" evidence="1">
    <location>
        <begin position="203"/>
        <end position="405"/>
    </location>
</feature>
<feature type="compositionally biased region" description="Basic and acidic residues" evidence="1">
    <location>
        <begin position="238"/>
        <end position="251"/>
    </location>
</feature>
<feature type="compositionally biased region" description="Polar residues" evidence="1">
    <location>
        <begin position="252"/>
        <end position="266"/>
    </location>
</feature>
<comment type="caution">
    <text evidence="2">The sequence shown here is derived from an EMBL/GenBank/DDBJ whole genome shotgun (WGS) entry which is preliminary data.</text>
</comment>
<name>A0A7K0DF71_9NOCA</name>
<feature type="compositionally biased region" description="Low complexity" evidence="1">
    <location>
        <begin position="211"/>
        <end position="229"/>
    </location>
</feature>
<sequence length="511" mass="53166">MGRRTPEEIANDIRLQESALARTTEFGSGGTDPAYVPDREVFDSYAHQQIWDLVHQKLDPSAMGQVASSWNKVQDKINQAFDTFAKEVKREFAEWSGEFASEAQKSTDAFITAGGDTHQTAYDVQRLMDLNASAASVVKAAIPPPPVAYKPDPDPAKEAANGAARTAHNTQAAALAADARDAMHNIYNPTMVASGDAVGRFTPAPAPSIQPAPTLATAAAADTSKPAPAKQDPGTDTSAKDNKPTDDKPGDQTRNGNQQQPDNTADQAQPNSTQTAASSATSPASTPAAQQSSATPVTTNTPSQTTATPMASGTSPSTPGITSIGPGVSNTTQPQQPGRALPPAPGTSRPGEQVPGTTTETARTAQTPATTSRSPASAMPHAASAGHGRKESENERTRTSPEYLRRTYEELSDLPAGMVEVIGVGGDPDDESQYAVEEAEPDAEVAAEEPTIYVGKGPMDNLGPQDPAPENADHETAPASVTQPIIHVGKGPMDEPNPAEPKDEGPEGTSS</sequence>
<feature type="compositionally biased region" description="Low complexity" evidence="1">
    <location>
        <begin position="357"/>
        <end position="386"/>
    </location>
</feature>
<evidence type="ECO:0000313" key="3">
    <source>
        <dbReference type="Proteomes" id="UP000438448"/>
    </source>
</evidence>
<protein>
    <recommendedName>
        <fullName evidence="4">PPE family domain-containing protein</fullName>
    </recommendedName>
</protein>
<feature type="region of interest" description="Disordered" evidence="1">
    <location>
        <begin position="145"/>
        <end position="167"/>
    </location>
</feature>
<accession>A0A7K0DF71</accession>
<dbReference type="OrthoDB" id="4544168at2"/>
<dbReference type="Gene3D" id="1.20.1260.20">
    <property type="entry name" value="PPE superfamily"/>
    <property type="match status" value="1"/>
</dbReference>
<reference evidence="2 3" key="1">
    <citation type="submission" date="2019-10" db="EMBL/GenBank/DDBJ databases">
        <title>Nocardia macrotermitis sp. nov. and Nocardia aurantia sp. nov., isolated from the gut of fungus growing-termite Macrotermes natalensis.</title>
        <authorList>
            <person name="Benndorf R."/>
            <person name="Schwitalla J."/>
            <person name="Martin K."/>
            <person name="De Beer W."/>
            <person name="Kaster A.-K."/>
            <person name="Vollmers J."/>
            <person name="Poulsen M."/>
            <person name="Beemelmanns C."/>
        </authorList>
    </citation>
    <scope>NUCLEOTIDE SEQUENCE [LARGE SCALE GENOMIC DNA]</scope>
    <source>
        <strain evidence="2 3">RB20</strain>
    </source>
</reference>
<dbReference type="AlphaFoldDB" id="A0A7K0DF71"/>
<dbReference type="InterPro" id="IPR038332">
    <property type="entry name" value="PPE_sf"/>
</dbReference>
<organism evidence="2 3">
    <name type="scientific">Nocardia macrotermitis</name>
    <dbReference type="NCBI Taxonomy" id="2585198"/>
    <lineage>
        <taxon>Bacteria</taxon>
        <taxon>Bacillati</taxon>
        <taxon>Actinomycetota</taxon>
        <taxon>Actinomycetes</taxon>
        <taxon>Mycobacteriales</taxon>
        <taxon>Nocardiaceae</taxon>
        <taxon>Nocardia</taxon>
    </lineage>
</organism>
<evidence type="ECO:0008006" key="4">
    <source>
        <dbReference type="Google" id="ProtNLM"/>
    </source>
</evidence>
<feature type="compositionally biased region" description="Basic and acidic residues" evidence="1">
    <location>
        <begin position="388"/>
        <end position="405"/>
    </location>
</feature>
<feature type="compositionally biased region" description="Low complexity" evidence="1">
    <location>
        <begin position="267"/>
        <end position="327"/>
    </location>
</feature>
<dbReference type="Proteomes" id="UP000438448">
    <property type="component" value="Unassembled WGS sequence"/>
</dbReference>
<evidence type="ECO:0000313" key="2">
    <source>
        <dbReference type="EMBL" id="MQY24347.1"/>
    </source>
</evidence>
<dbReference type="EMBL" id="WEGK01000032">
    <property type="protein sequence ID" value="MQY24347.1"/>
    <property type="molecule type" value="Genomic_DNA"/>
</dbReference>
<feature type="compositionally biased region" description="Acidic residues" evidence="1">
    <location>
        <begin position="427"/>
        <end position="447"/>
    </location>
</feature>
<keyword evidence="3" id="KW-1185">Reference proteome</keyword>
<proteinExistence type="predicted"/>
<feature type="region of interest" description="Disordered" evidence="1">
    <location>
        <begin position="420"/>
        <end position="511"/>
    </location>
</feature>
<dbReference type="RefSeq" id="WP_153416077.1">
    <property type="nucleotide sequence ID" value="NZ_WEGK01000032.1"/>
</dbReference>
<evidence type="ECO:0000256" key="1">
    <source>
        <dbReference type="SAM" id="MobiDB-lite"/>
    </source>
</evidence>
<gene>
    <name evidence="2" type="ORF">NRB20_74820</name>
</gene>